<sequence>MNERDRHFRRLFKVYFMRKWYCHYVVTAQASFKDGLPDFVIGRHQTLSRKSYH</sequence>
<accession>A0A9D4BDD4</accession>
<dbReference type="EMBL" id="JAIWYP010000016">
    <property type="protein sequence ID" value="KAH3698526.1"/>
    <property type="molecule type" value="Genomic_DNA"/>
</dbReference>
<evidence type="ECO:0000313" key="1">
    <source>
        <dbReference type="EMBL" id="KAH3698526.1"/>
    </source>
</evidence>
<evidence type="ECO:0000313" key="2">
    <source>
        <dbReference type="Proteomes" id="UP000828390"/>
    </source>
</evidence>
<dbReference type="AlphaFoldDB" id="A0A9D4BDD4"/>
<reference evidence="1" key="2">
    <citation type="submission" date="2020-11" db="EMBL/GenBank/DDBJ databases">
        <authorList>
            <person name="McCartney M.A."/>
            <person name="Auch B."/>
            <person name="Kono T."/>
            <person name="Mallez S."/>
            <person name="Becker A."/>
            <person name="Gohl D.M."/>
            <person name="Silverstein K.A.T."/>
            <person name="Koren S."/>
            <person name="Bechman K.B."/>
            <person name="Herman A."/>
            <person name="Abrahante J.E."/>
            <person name="Garbe J."/>
        </authorList>
    </citation>
    <scope>NUCLEOTIDE SEQUENCE</scope>
    <source>
        <strain evidence="1">Duluth1</strain>
        <tissue evidence="1">Whole animal</tissue>
    </source>
</reference>
<dbReference type="Proteomes" id="UP000828390">
    <property type="component" value="Unassembled WGS sequence"/>
</dbReference>
<comment type="caution">
    <text evidence="1">The sequence shown here is derived from an EMBL/GenBank/DDBJ whole genome shotgun (WGS) entry which is preliminary data.</text>
</comment>
<protein>
    <submittedName>
        <fullName evidence="1">Uncharacterized protein</fullName>
    </submittedName>
</protein>
<gene>
    <name evidence="1" type="ORF">DPMN_086053</name>
</gene>
<keyword evidence="2" id="KW-1185">Reference proteome</keyword>
<proteinExistence type="predicted"/>
<organism evidence="1 2">
    <name type="scientific">Dreissena polymorpha</name>
    <name type="common">Zebra mussel</name>
    <name type="synonym">Mytilus polymorpha</name>
    <dbReference type="NCBI Taxonomy" id="45954"/>
    <lineage>
        <taxon>Eukaryota</taxon>
        <taxon>Metazoa</taxon>
        <taxon>Spiralia</taxon>
        <taxon>Lophotrochozoa</taxon>
        <taxon>Mollusca</taxon>
        <taxon>Bivalvia</taxon>
        <taxon>Autobranchia</taxon>
        <taxon>Heteroconchia</taxon>
        <taxon>Euheterodonta</taxon>
        <taxon>Imparidentia</taxon>
        <taxon>Neoheterodontei</taxon>
        <taxon>Myida</taxon>
        <taxon>Dreissenoidea</taxon>
        <taxon>Dreissenidae</taxon>
        <taxon>Dreissena</taxon>
    </lineage>
</organism>
<name>A0A9D4BDD4_DREPO</name>
<reference evidence="1" key="1">
    <citation type="journal article" date="2019" name="bioRxiv">
        <title>The Genome of the Zebra Mussel, Dreissena polymorpha: A Resource for Invasive Species Research.</title>
        <authorList>
            <person name="McCartney M.A."/>
            <person name="Auch B."/>
            <person name="Kono T."/>
            <person name="Mallez S."/>
            <person name="Zhang Y."/>
            <person name="Obille A."/>
            <person name="Becker A."/>
            <person name="Abrahante J.E."/>
            <person name="Garbe J."/>
            <person name="Badalamenti J.P."/>
            <person name="Herman A."/>
            <person name="Mangelson H."/>
            <person name="Liachko I."/>
            <person name="Sullivan S."/>
            <person name="Sone E.D."/>
            <person name="Koren S."/>
            <person name="Silverstein K.A.T."/>
            <person name="Beckman K.B."/>
            <person name="Gohl D.M."/>
        </authorList>
    </citation>
    <scope>NUCLEOTIDE SEQUENCE</scope>
    <source>
        <strain evidence="1">Duluth1</strain>
        <tissue evidence="1">Whole animal</tissue>
    </source>
</reference>